<keyword evidence="8" id="KW-1185">Reference proteome</keyword>
<feature type="domain" description="D-isomer specific 2-hydroxyacid dehydrogenase NAD-binding" evidence="6">
    <location>
        <begin position="115"/>
        <end position="287"/>
    </location>
</feature>
<dbReference type="InterPro" id="IPR036291">
    <property type="entry name" value="NAD(P)-bd_dom_sf"/>
</dbReference>
<dbReference type="GO" id="GO:0051287">
    <property type="term" value="F:NAD binding"/>
    <property type="evidence" value="ECO:0007669"/>
    <property type="project" value="InterPro"/>
</dbReference>
<dbReference type="PROSITE" id="PS00671">
    <property type="entry name" value="D_2_HYDROXYACID_DH_3"/>
    <property type="match status" value="1"/>
</dbReference>
<dbReference type="InterPro" id="IPR006139">
    <property type="entry name" value="D-isomer_2_OHA_DH_cat_dom"/>
</dbReference>
<evidence type="ECO:0000313" key="7">
    <source>
        <dbReference type="EMBL" id="SAL02297.1"/>
    </source>
</evidence>
<organism evidence="7 8">
    <name type="scientific">Caballeronia fortuita</name>
    <dbReference type="NCBI Taxonomy" id="1777138"/>
    <lineage>
        <taxon>Bacteria</taxon>
        <taxon>Pseudomonadati</taxon>
        <taxon>Pseudomonadota</taxon>
        <taxon>Betaproteobacteria</taxon>
        <taxon>Burkholderiales</taxon>
        <taxon>Burkholderiaceae</taxon>
        <taxon>Caballeronia</taxon>
    </lineage>
</organism>
<dbReference type="AlphaFoldDB" id="A0A158E8L8"/>
<dbReference type="InterPro" id="IPR006140">
    <property type="entry name" value="D-isomer_DH_NAD-bd"/>
</dbReference>
<reference evidence="7" key="1">
    <citation type="submission" date="2016-01" db="EMBL/GenBank/DDBJ databases">
        <authorList>
            <person name="Peeters C."/>
        </authorList>
    </citation>
    <scope>NUCLEOTIDE SEQUENCE</scope>
    <source>
        <strain evidence="7">LMG 29320</strain>
    </source>
</reference>
<dbReference type="Pfam" id="PF00389">
    <property type="entry name" value="2-Hacid_dh"/>
    <property type="match status" value="1"/>
</dbReference>
<proteinExistence type="inferred from homology"/>
<dbReference type="SUPFAM" id="SSF52283">
    <property type="entry name" value="Formate/glycerate dehydrogenase catalytic domain-like"/>
    <property type="match status" value="1"/>
</dbReference>
<evidence type="ECO:0000259" key="5">
    <source>
        <dbReference type="Pfam" id="PF00389"/>
    </source>
</evidence>
<protein>
    <submittedName>
        <fullName evidence="7">D-isomer specific 2-hydroxyacid dehydrogenase</fullName>
    </submittedName>
</protein>
<evidence type="ECO:0000256" key="4">
    <source>
        <dbReference type="RuleBase" id="RU003719"/>
    </source>
</evidence>
<dbReference type="RefSeq" id="WP_061138486.1">
    <property type="nucleotide sequence ID" value="NZ_FCNX02000025.1"/>
</dbReference>
<dbReference type="GO" id="GO:0016616">
    <property type="term" value="F:oxidoreductase activity, acting on the CH-OH group of donors, NAD or NADP as acceptor"/>
    <property type="evidence" value="ECO:0007669"/>
    <property type="project" value="InterPro"/>
</dbReference>
<feature type="domain" description="D-isomer specific 2-hydroxyacid dehydrogenase catalytic" evidence="5">
    <location>
        <begin position="16"/>
        <end position="319"/>
    </location>
</feature>
<comment type="similarity">
    <text evidence="1 4">Belongs to the D-isomer specific 2-hydroxyacid dehydrogenase family.</text>
</comment>
<dbReference type="Pfam" id="PF02826">
    <property type="entry name" value="2-Hacid_dh_C"/>
    <property type="match status" value="1"/>
</dbReference>
<dbReference type="EMBL" id="FCNX02000025">
    <property type="protein sequence ID" value="SAL02297.1"/>
    <property type="molecule type" value="Genomic_DNA"/>
</dbReference>
<dbReference type="PANTHER" id="PTHR42789">
    <property type="entry name" value="D-ISOMER SPECIFIC 2-HYDROXYACID DEHYDROGENASE FAMILY PROTEIN (AFU_ORTHOLOGUE AFUA_6G10090)"/>
    <property type="match status" value="1"/>
</dbReference>
<accession>A0A158E8L8</accession>
<gene>
    <name evidence="7" type="ORF">AWB77_06515</name>
</gene>
<comment type="caution">
    <text evidence="7">The sequence shown here is derived from an EMBL/GenBank/DDBJ whole genome shotgun (WGS) entry which is preliminary data.</text>
</comment>
<dbReference type="SUPFAM" id="SSF51735">
    <property type="entry name" value="NAD(P)-binding Rossmann-fold domains"/>
    <property type="match status" value="1"/>
</dbReference>
<keyword evidence="2 4" id="KW-0560">Oxidoreductase</keyword>
<dbReference type="Gene3D" id="3.40.50.720">
    <property type="entry name" value="NAD(P)-binding Rossmann-like Domain"/>
    <property type="match status" value="2"/>
</dbReference>
<evidence type="ECO:0000259" key="6">
    <source>
        <dbReference type="Pfam" id="PF02826"/>
    </source>
</evidence>
<dbReference type="PANTHER" id="PTHR42789:SF1">
    <property type="entry name" value="D-ISOMER SPECIFIC 2-HYDROXYACID DEHYDROGENASE FAMILY PROTEIN (AFU_ORTHOLOGUE AFUA_6G10090)"/>
    <property type="match status" value="1"/>
</dbReference>
<evidence type="ECO:0000256" key="1">
    <source>
        <dbReference type="ARBA" id="ARBA00005854"/>
    </source>
</evidence>
<dbReference type="InterPro" id="IPR029753">
    <property type="entry name" value="D-isomer_DH_CS"/>
</dbReference>
<evidence type="ECO:0000256" key="3">
    <source>
        <dbReference type="ARBA" id="ARBA00023027"/>
    </source>
</evidence>
<dbReference type="Proteomes" id="UP000054903">
    <property type="component" value="Unassembled WGS sequence"/>
</dbReference>
<dbReference type="STRING" id="1777138.AWB77_06515"/>
<name>A0A158E8L8_9BURK</name>
<evidence type="ECO:0000256" key="2">
    <source>
        <dbReference type="ARBA" id="ARBA00023002"/>
    </source>
</evidence>
<keyword evidence="3" id="KW-0520">NAD</keyword>
<dbReference type="InterPro" id="IPR050857">
    <property type="entry name" value="D-2-hydroxyacid_DH"/>
</dbReference>
<sequence length="334" mass="35810">MTRVLITHNNALLENFYSARAVERLREFVDVKMNGTDTPLQGDALVEAAQDCDIVISDRLAPGTADVFDRLPQLAAYLRCAVDIRNVDVAAASRNGILVVRCSAGYAEAVSELALGLMIDLARKVSESDARYKDGIADHPMVLGRQLYGSTIGVVGYGAIGRRIVDLALAFGMRVLVNDPYVEIHHGAVTQVALPDLLREAHFVVCAAYATPETTNMFDERAFAQMRSDAFFVNISRGVLVDEAALEAALTSGRIAGAGLDVGRGKDEQPNPAIARLPNVIATPHVAGLTPEASDYQAVETVQQVRDLLAGRPVALAVNPRDAHRAARLARSGV</sequence>
<evidence type="ECO:0000313" key="8">
    <source>
        <dbReference type="Proteomes" id="UP000054903"/>
    </source>
</evidence>